<organism evidence="2 3">
    <name type="scientific">Acetatifactor muris</name>
    <dbReference type="NCBI Taxonomy" id="879566"/>
    <lineage>
        <taxon>Bacteria</taxon>
        <taxon>Bacillati</taxon>
        <taxon>Bacillota</taxon>
        <taxon>Clostridia</taxon>
        <taxon>Lachnospirales</taxon>
        <taxon>Lachnospiraceae</taxon>
        <taxon>Acetatifactor</taxon>
    </lineage>
</organism>
<keyword evidence="3" id="KW-1185">Reference proteome</keyword>
<evidence type="ECO:0000313" key="3">
    <source>
        <dbReference type="Proteomes" id="UP000236311"/>
    </source>
</evidence>
<feature type="domain" description="Virulence-associated protein E-like" evidence="1">
    <location>
        <begin position="456"/>
        <end position="674"/>
    </location>
</feature>
<name>A0A2K4ZFL1_9FIRM</name>
<protein>
    <submittedName>
        <fullName evidence="2">Virulence-associated protein E</fullName>
    </submittedName>
</protein>
<dbReference type="PANTHER" id="PTHR34985">
    <property type="entry name" value="SLR0554 PROTEIN"/>
    <property type="match status" value="1"/>
</dbReference>
<sequence>MRIQIAIGNSRMEKRWNNVEMELGEFIERISHTIRTAETVEQYMKMTKAKQDAIKDVGGYVGGKLKGGRRKKDCVEYRTMIVEDMDHAVPGVIEQIEMLYNYRCLIYSTHKHTPENPRYRLAIPLSRPVSPDEYVAIARKVAEDIGIEMFDDTTYEPSRLMYWPSTSADGEFIFRDIEGEPLNPDDVLSRYKDWRDSSEWPVSSRQQNIVQREMRKQADPLSKDGVIGAFCRTYSIEDAIANFLSDVYQPSTMPGRYDYIPADSQAGVVIYEGKFAYSHHATDPACGRLMNAFDMVRIHRFGEMDAKTSEDTEPAKLPSFTAMSEFAVKDENVKATLAQERQKAAGEEFAPSDDWQGALELDRQGAVKPTLDNLVLVMRSDERLRSIAFNLHRDGIDAGEGLPWKQIKPGWNDADFASLKVYLSNVYGVYSPTRTKDAVLAVAAKRAYHPVREYLDALPEWDGTGRVETLLVDYFAAEDTSYTRAVTRKTMAAAVARIYQPGIKFDSVLILNGPQGIGKSTLFAKLGGAWFSDSLTLTDMRDKSGPEKLQGYWILELGELAGMRKTDVETVKSFLSRVDDKYRASYGMNVESHPRQCIIVGSTNSENGFLRDVTGNRRFWPVRVGRESRKKPWQITGEEIWQIWAEAVSLYRSGEKLYLEGEEAQIAIAEQAEAMETDDREGLVRTYLDTLLPEDWDEMSLYDRRNFLNGSEFGESQRKGTVRRTLVCNMEIWCECFGRESSALKKIDSYEINAIMRKIEGWEKYAGTRTGMYVFPVYGKQRAYCREQTEQGR</sequence>
<dbReference type="RefSeq" id="WP_172455053.1">
    <property type="nucleotide sequence ID" value="NZ_JANJZD010000009.1"/>
</dbReference>
<proteinExistence type="predicted"/>
<dbReference type="InterPro" id="IPR027417">
    <property type="entry name" value="P-loop_NTPase"/>
</dbReference>
<reference evidence="2 3" key="1">
    <citation type="submission" date="2018-01" db="EMBL/GenBank/DDBJ databases">
        <authorList>
            <person name="Gaut B.S."/>
            <person name="Morton B.R."/>
            <person name="Clegg M.T."/>
            <person name="Duvall M.R."/>
        </authorList>
    </citation>
    <scope>NUCLEOTIDE SEQUENCE [LARGE SCALE GENOMIC DNA]</scope>
    <source>
        <strain evidence="2">GP69</strain>
    </source>
</reference>
<dbReference type="Proteomes" id="UP000236311">
    <property type="component" value="Unassembled WGS sequence"/>
</dbReference>
<dbReference type="EMBL" id="OFSM01000009">
    <property type="protein sequence ID" value="SOY29226.1"/>
    <property type="molecule type" value="Genomic_DNA"/>
</dbReference>
<dbReference type="PANTHER" id="PTHR34985:SF1">
    <property type="entry name" value="SLR0554 PROTEIN"/>
    <property type="match status" value="1"/>
</dbReference>
<gene>
    <name evidence="2" type="ORF">AMURIS_01941</name>
</gene>
<accession>A0A2K4ZFL1</accession>
<evidence type="ECO:0000313" key="2">
    <source>
        <dbReference type="EMBL" id="SOY29226.1"/>
    </source>
</evidence>
<dbReference type="InterPro" id="IPR007936">
    <property type="entry name" value="VapE-like_dom"/>
</dbReference>
<dbReference type="Pfam" id="PF05272">
    <property type="entry name" value="VapE-like_dom"/>
    <property type="match status" value="1"/>
</dbReference>
<dbReference type="SUPFAM" id="SSF52540">
    <property type="entry name" value="P-loop containing nucleoside triphosphate hydrolases"/>
    <property type="match status" value="1"/>
</dbReference>
<dbReference type="AlphaFoldDB" id="A0A2K4ZFL1"/>
<evidence type="ECO:0000259" key="1">
    <source>
        <dbReference type="Pfam" id="PF05272"/>
    </source>
</evidence>